<proteinExistence type="predicted"/>
<dbReference type="RefSeq" id="WP_162357119.1">
    <property type="nucleotide sequence ID" value="NZ_CP048209.1"/>
</dbReference>
<protein>
    <submittedName>
        <fullName evidence="1">Flagellar biosynthesis protein</fullName>
    </submittedName>
</protein>
<dbReference type="EMBL" id="CP048209">
    <property type="protein sequence ID" value="QHT60700.1"/>
    <property type="molecule type" value="Genomic_DNA"/>
</dbReference>
<keyword evidence="1" id="KW-0969">Cilium</keyword>
<dbReference type="KEGG" id="plyc:GXP70_12605"/>
<organism evidence="1 2">
    <name type="scientific">Paenibacillus lycopersici</name>
    <dbReference type="NCBI Taxonomy" id="2704462"/>
    <lineage>
        <taxon>Bacteria</taxon>
        <taxon>Bacillati</taxon>
        <taxon>Bacillota</taxon>
        <taxon>Bacilli</taxon>
        <taxon>Bacillales</taxon>
        <taxon>Paenibacillaceae</taxon>
        <taxon>Paenibacillus</taxon>
    </lineage>
</organism>
<name>A0A6C0G2C5_9BACL</name>
<dbReference type="AlphaFoldDB" id="A0A6C0G2C5"/>
<accession>A0A6C0G2C5</accession>
<dbReference type="NCBIfam" id="TIGR02530">
    <property type="entry name" value="flg_new"/>
    <property type="match status" value="1"/>
</dbReference>
<evidence type="ECO:0000313" key="2">
    <source>
        <dbReference type="Proteomes" id="UP000476064"/>
    </source>
</evidence>
<dbReference type="Proteomes" id="UP000476064">
    <property type="component" value="Chromosome"/>
</dbReference>
<dbReference type="InterPro" id="IPR013367">
    <property type="entry name" value="Flagellar_put"/>
</dbReference>
<reference evidence="1 2" key="1">
    <citation type="submission" date="2020-01" db="EMBL/GenBank/DDBJ databases">
        <title>Paenibacillus sp. nov., isolated from tomato rhizosphere.</title>
        <authorList>
            <person name="Weon H.-Y."/>
            <person name="Lee S.A."/>
        </authorList>
    </citation>
    <scope>NUCLEOTIDE SEQUENCE [LARGE SCALE GENOMIC DNA]</scope>
    <source>
        <strain evidence="1 2">12200R-189</strain>
    </source>
</reference>
<keyword evidence="1" id="KW-0282">Flagellum</keyword>
<keyword evidence="1" id="KW-0966">Cell projection</keyword>
<evidence type="ECO:0000313" key="1">
    <source>
        <dbReference type="EMBL" id="QHT60700.1"/>
    </source>
</evidence>
<keyword evidence="2" id="KW-1185">Reference proteome</keyword>
<sequence>MDDIMKIGHLHLAANAQLRKPAQTEGTSSGSASFKEMLERNVLKFSQHAEQRIAQRGITIKPEALDKIGNAIDQAAAKGAKDSLIVYRDIAMIVNVPSRTVVTAMDGNALQGNVFTQIDSAVIVS</sequence>
<dbReference type="Pfam" id="PF12611">
    <property type="entry name" value="Flagellar_put"/>
    <property type="match status" value="1"/>
</dbReference>
<gene>
    <name evidence="1" type="ORF">GXP70_12605</name>
</gene>